<evidence type="ECO:0000256" key="4">
    <source>
        <dbReference type="ARBA" id="ARBA00022824"/>
    </source>
</evidence>
<sequence length="619" mass="70443">MTTATLLYDGDCAFCRYCVNYARARTGDKVDYQPYQTARRHLASLSEADCRAAIQLLYGDSRYQGAGAAFRVLAIGGSALWWWAYRYLPGFAPLSEALYRWVSRHRRAAHRVSRWCWGDTWMPARFEVTARWFLRLLGVIYLFAFASLGWQILGLVGSGGLAPLDPYLQAVTEAYGTEGYRLLPTLFWFAPGDGALVAATLAGGCLALLVIFNRWVLLSLFGCYCLYLSLVHAGQDFTRFQWDMLLLECGFAALLLWYSRPLGIWLLRWLMFRFMWMSGLAKVTSGDFSWANWTALTYHFETQPLPTPLAWYAHHLPDYLLKGATGLTLVVELIIPFFIFLPRRPRQFAAAVFALLQVLILLTGNYTFFNLLTLALCLVLLDDRALQRLGFGKLRLGFGPKDLTPAPPVRRSKLGRGLVGAVAAVVFSVGIGHIWTQAFKRLPGSPLADIMRAAHPFHISNRYGLFAIMTQTRPEIVIEGSSDGINWQAYTFRYKPGDPNKELSWNIPHQPRLDWQLWFAGLDGEADELWFETLLIRLLQGNQSVLALFGDSPFTRQPPLYVRARLFLYTYKDVVAREVGTGVWQRQDLGEFYSPMRLADTGDYLYRQSISEQKRRIEL</sequence>
<evidence type="ECO:0000256" key="1">
    <source>
        <dbReference type="ARBA" id="ARBA00004477"/>
    </source>
</evidence>
<evidence type="ECO:0000313" key="13">
    <source>
        <dbReference type="Proteomes" id="UP000319732"/>
    </source>
</evidence>
<dbReference type="Proteomes" id="UP000319732">
    <property type="component" value="Unassembled WGS sequence"/>
</dbReference>
<comment type="subcellular location">
    <subcellularLocation>
        <location evidence="1">Endoplasmic reticulum membrane</location>
        <topology evidence="1">Multi-pass membrane protein</topology>
    </subcellularLocation>
</comment>
<evidence type="ECO:0000256" key="6">
    <source>
        <dbReference type="ARBA" id="ARBA00023136"/>
    </source>
</evidence>
<keyword evidence="13" id="KW-1185">Reference proteome</keyword>
<keyword evidence="3 9" id="KW-0812">Transmembrane</keyword>
<evidence type="ECO:0000256" key="8">
    <source>
        <dbReference type="ARBA" id="ARBA00040643"/>
    </source>
</evidence>
<keyword evidence="6 9" id="KW-0472">Membrane</keyword>
<comment type="caution">
    <text evidence="12">The sequence shown here is derived from an EMBL/GenBank/DDBJ whole genome shotgun (WGS) entry which is preliminary data.</text>
</comment>
<feature type="transmembrane region" description="Helical" evidence="9">
    <location>
        <begin position="417"/>
        <end position="435"/>
    </location>
</feature>
<dbReference type="GO" id="GO:0051604">
    <property type="term" value="P:protein maturation"/>
    <property type="evidence" value="ECO:0007669"/>
    <property type="project" value="InterPro"/>
</dbReference>
<dbReference type="InterPro" id="IPR009613">
    <property type="entry name" value="LMF"/>
</dbReference>
<evidence type="ECO:0000256" key="2">
    <source>
        <dbReference type="ARBA" id="ARBA00005512"/>
    </source>
</evidence>
<organism evidence="12 13">
    <name type="scientific">Exilibacterium tricleocarpae</name>
    <dbReference type="NCBI Taxonomy" id="2591008"/>
    <lineage>
        <taxon>Bacteria</taxon>
        <taxon>Pseudomonadati</taxon>
        <taxon>Pseudomonadota</taxon>
        <taxon>Gammaproteobacteria</taxon>
        <taxon>Cellvibrionales</taxon>
        <taxon>Cellvibrionaceae</taxon>
        <taxon>Exilibacterium</taxon>
    </lineage>
</organism>
<dbReference type="GO" id="GO:0015035">
    <property type="term" value="F:protein-disulfide reductase activity"/>
    <property type="evidence" value="ECO:0007669"/>
    <property type="project" value="InterPro"/>
</dbReference>
<evidence type="ECO:0000256" key="3">
    <source>
        <dbReference type="ARBA" id="ARBA00022692"/>
    </source>
</evidence>
<evidence type="ECO:0000256" key="5">
    <source>
        <dbReference type="ARBA" id="ARBA00022989"/>
    </source>
</evidence>
<reference evidence="12 13" key="1">
    <citation type="submission" date="2019-06" db="EMBL/GenBank/DDBJ databases">
        <title>Whole genome sequence for Cellvibrionaceae sp. R142.</title>
        <authorList>
            <person name="Wang G."/>
        </authorList>
    </citation>
    <scope>NUCLEOTIDE SEQUENCE [LARGE SCALE GENOMIC DNA]</scope>
    <source>
        <strain evidence="12 13">R142</strain>
    </source>
</reference>
<dbReference type="InterPro" id="IPR057433">
    <property type="entry name" value="LMF1/2_C"/>
</dbReference>
<evidence type="ECO:0000313" key="12">
    <source>
        <dbReference type="EMBL" id="TQV76026.1"/>
    </source>
</evidence>
<feature type="domain" description="Lipase maturation factor 1/2 C-terminal" evidence="11">
    <location>
        <begin position="459"/>
        <end position="593"/>
    </location>
</feature>
<feature type="transmembrane region" description="Helical" evidence="9">
    <location>
        <begin position="216"/>
        <end position="234"/>
    </location>
</feature>
<dbReference type="Pfam" id="PF06762">
    <property type="entry name" value="LMF1"/>
    <property type="match status" value="1"/>
</dbReference>
<dbReference type="PANTHER" id="PTHR14463">
    <property type="entry name" value="LIPASE MATURATION FACTOR"/>
    <property type="match status" value="1"/>
</dbReference>
<keyword evidence="7" id="KW-0325">Glycoprotein</keyword>
<dbReference type="InterPro" id="IPR057434">
    <property type="entry name" value="LMF1/2_N"/>
</dbReference>
<comment type="similarity">
    <text evidence="2">Belongs to the lipase maturation factor family.</text>
</comment>
<feature type="domain" description="Lipase maturation factor 1/2 N-terminal" evidence="10">
    <location>
        <begin position="239"/>
        <end position="387"/>
    </location>
</feature>
<keyword evidence="4" id="KW-0256">Endoplasmic reticulum</keyword>
<dbReference type="Pfam" id="PF25179">
    <property type="entry name" value="LMF1_C"/>
    <property type="match status" value="1"/>
</dbReference>
<evidence type="ECO:0000256" key="9">
    <source>
        <dbReference type="SAM" id="Phobius"/>
    </source>
</evidence>
<dbReference type="Pfam" id="PF04134">
    <property type="entry name" value="DCC1-like"/>
    <property type="match status" value="1"/>
</dbReference>
<evidence type="ECO:0000259" key="10">
    <source>
        <dbReference type="Pfam" id="PF06762"/>
    </source>
</evidence>
<dbReference type="PANTHER" id="PTHR14463:SF5">
    <property type="entry name" value="LIPASE MATURATION FACTOR 2"/>
    <property type="match status" value="1"/>
</dbReference>
<name>A0A545TFS0_9GAMM</name>
<feature type="transmembrane region" description="Helical" evidence="9">
    <location>
        <begin position="186"/>
        <end position="209"/>
    </location>
</feature>
<gene>
    <name evidence="12" type="ORF">FKG94_15565</name>
</gene>
<feature type="transmembrane region" description="Helical" evidence="9">
    <location>
        <begin position="132"/>
        <end position="153"/>
    </location>
</feature>
<dbReference type="InterPro" id="IPR007263">
    <property type="entry name" value="DCC1-like"/>
</dbReference>
<keyword evidence="5 9" id="KW-1133">Transmembrane helix</keyword>
<proteinExistence type="inferred from homology"/>
<dbReference type="EMBL" id="VHSG01000015">
    <property type="protein sequence ID" value="TQV76026.1"/>
    <property type="molecule type" value="Genomic_DNA"/>
</dbReference>
<feature type="transmembrane region" description="Helical" evidence="9">
    <location>
        <begin position="319"/>
        <end position="341"/>
    </location>
</feature>
<evidence type="ECO:0000256" key="7">
    <source>
        <dbReference type="ARBA" id="ARBA00023180"/>
    </source>
</evidence>
<evidence type="ECO:0000259" key="11">
    <source>
        <dbReference type="Pfam" id="PF25179"/>
    </source>
</evidence>
<accession>A0A545TFS0</accession>
<feature type="transmembrane region" description="Helical" evidence="9">
    <location>
        <begin position="348"/>
        <end position="381"/>
    </location>
</feature>
<protein>
    <recommendedName>
        <fullName evidence="8">Lipase maturation factor 2</fullName>
    </recommendedName>
</protein>
<dbReference type="OrthoDB" id="9793230at2"/>
<dbReference type="AlphaFoldDB" id="A0A545TFS0"/>
<dbReference type="RefSeq" id="WP_142905235.1">
    <property type="nucleotide sequence ID" value="NZ_ML660095.1"/>
</dbReference>